<dbReference type="AlphaFoldDB" id="A0A443SNM6"/>
<dbReference type="Pfam" id="PF09532">
    <property type="entry name" value="FDF"/>
    <property type="match status" value="1"/>
</dbReference>
<feature type="domain" description="Sm" evidence="6">
    <location>
        <begin position="1"/>
        <end position="79"/>
    </location>
</feature>
<organism evidence="7 8">
    <name type="scientific">Leptotrombidium deliense</name>
    <dbReference type="NCBI Taxonomy" id="299467"/>
    <lineage>
        <taxon>Eukaryota</taxon>
        <taxon>Metazoa</taxon>
        <taxon>Ecdysozoa</taxon>
        <taxon>Arthropoda</taxon>
        <taxon>Chelicerata</taxon>
        <taxon>Arachnida</taxon>
        <taxon>Acari</taxon>
        <taxon>Acariformes</taxon>
        <taxon>Trombidiformes</taxon>
        <taxon>Prostigmata</taxon>
        <taxon>Anystina</taxon>
        <taxon>Parasitengona</taxon>
        <taxon>Trombiculoidea</taxon>
        <taxon>Trombiculidae</taxon>
        <taxon>Leptotrombidium</taxon>
    </lineage>
</organism>
<dbReference type="InterPro" id="IPR047575">
    <property type="entry name" value="Sm"/>
</dbReference>
<gene>
    <name evidence="7" type="ORF">B4U80_00757</name>
</gene>
<evidence type="ECO:0000259" key="4">
    <source>
        <dbReference type="PROSITE" id="PS51512"/>
    </source>
</evidence>
<protein>
    <submittedName>
        <fullName evidence="7">Protein LSM14 B-like isoform X2</fullName>
    </submittedName>
</protein>
<dbReference type="GO" id="GO:0034063">
    <property type="term" value="P:stress granule assembly"/>
    <property type="evidence" value="ECO:0007669"/>
    <property type="project" value="TreeGrafter"/>
</dbReference>
<dbReference type="GO" id="GO:0000932">
    <property type="term" value="C:P-body"/>
    <property type="evidence" value="ECO:0007669"/>
    <property type="project" value="TreeGrafter"/>
</dbReference>
<evidence type="ECO:0000256" key="3">
    <source>
        <dbReference type="SAM" id="MobiDB-lite"/>
    </source>
</evidence>
<evidence type="ECO:0000259" key="5">
    <source>
        <dbReference type="PROSITE" id="PS51513"/>
    </source>
</evidence>
<feature type="compositionally biased region" description="Acidic residues" evidence="3">
    <location>
        <begin position="335"/>
        <end position="349"/>
    </location>
</feature>
<evidence type="ECO:0000256" key="1">
    <source>
        <dbReference type="ARBA" id="ARBA00010415"/>
    </source>
</evidence>
<dbReference type="VEuPathDB" id="VectorBase:LDEU002913"/>
<dbReference type="InterPro" id="IPR025762">
    <property type="entry name" value="DFDF"/>
</dbReference>
<feature type="region of interest" description="Disordered" evidence="3">
    <location>
        <begin position="324"/>
        <end position="349"/>
    </location>
</feature>
<evidence type="ECO:0000259" key="6">
    <source>
        <dbReference type="PROSITE" id="PS52002"/>
    </source>
</evidence>
<accession>A0A443SNM6</accession>
<feature type="compositionally biased region" description="Basic and acidic residues" evidence="3">
    <location>
        <begin position="324"/>
        <end position="334"/>
    </location>
</feature>
<comment type="similarity">
    <text evidence="1">Belongs to the LSM14 family.</text>
</comment>
<feature type="compositionally biased region" description="Polar residues" evidence="3">
    <location>
        <begin position="240"/>
        <end position="260"/>
    </location>
</feature>
<dbReference type="PANTHER" id="PTHR13586">
    <property type="entry name" value="SCD6 PROTEIN-RELATED"/>
    <property type="match status" value="1"/>
</dbReference>
<dbReference type="InterPro" id="IPR025761">
    <property type="entry name" value="FFD_box"/>
</dbReference>
<dbReference type="OrthoDB" id="21539at2759"/>
<dbReference type="STRING" id="299467.A0A443SNM6"/>
<feature type="domain" description="FFD box profile" evidence="5">
    <location>
        <begin position="352"/>
        <end position="368"/>
    </location>
</feature>
<keyword evidence="8" id="KW-1185">Reference proteome</keyword>
<dbReference type="CDD" id="cd01736">
    <property type="entry name" value="LSm14_N"/>
    <property type="match status" value="1"/>
</dbReference>
<dbReference type="InterPro" id="IPR019050">
    <property type="entry name" value="FDF_dom"/>
</dbReference>
<feature type="region of interest" description="Disordered" evidence="3">
    <location>
        <begin position="422"/>
        <end position="457"/>
    </location>
</feature>
<dbReference type="PANTHER" id="PTHR13586:SF0">
    <property type="entry name" value="TRAILER HITCH, ISOFORM H"/>
    <property type="match status" value="1"/>
</dbReference>
<dbReference type="SUPFAM" id="SSF50182">
    <property type="entry name" value="Sm-like ribonucleoproteins"/>
    <property type="match status" value="1"/>
</dbReference>
<dbReference type="EMBL" id="NCKV01001061">
    <property type="protein sequence ID" value="RWS29128.1"/>
    <property type="molecule type" value="Genomic_DNA"/>
</dbReference>
<feature type="short sequence motif" description="FFD box" evidence="2">
    <location>
        <begin position="352"/>
        <end position="368"/>
    </location>
</feature>
<feature type="domain" description="DFDF" evidence="4">
    <location>
        <begin position="294"/>
        <end position="330"/>
    </location>
</feature>
<dbReference type="PROSITE" id="PS51513">
    <property type="entry name" value="FFD"/>
    <property type="match status" value="1"/>
</dbReference>
<dbReference type="SMART" id="SM01199">
    <property type="entry name" value="FDF"/>
    <property type="match status" value="1"/>
</dbReference>
<dbReference type="PROSITE" id="PS51512">
    <property type="entry name" value="DFDF"/>
    <property type="match status" value="1"/>
</dbReference>
<feature type="compositionally biased region" description="Polar residues" evidence="3">
    <location>
        <begin position="187"/>
        <end position="196"/>
    </location>
</feature>
<name>A0A443SNM6_9ACAR</name>
<feature type="region of interest" description="Disordered" evidence="3">
    <location>
        <begin position="154"/>
        <end position="299"/>
    </location>
</feature>
<comment type="caution">
    <text evidence="7">The sequence shown here is derived from an EMBL/GenBank/DDBJ whole genome shotgun (WGS) entry which is preliminary data.</text>
</comment>
<proteinExistence type="inferred from homology"/>
<sequence length="457" mass="50797">MSIPYLGSKITLVSKSEIRYEGILYTIDPKDSTIALAKVRSFGTENRKTDKPVAPRDEVYEYIIFRASDIKDLVVEVPQASATALSDPAIIQASQHSLSGTSGGFDSATFGTSGSVNTGSVQSTTKSLQSATSSDQRSNTFSSVFNTAATGAVSAASSDNPAPAVFGSHEFRSTGSTPTPAHRRSPLSESGNQVQGHGSRDKLFSSVMKGRENRDSRQQNSFSKGRGGSSGGGDRHVPVNYSTQYRRTNYGPQRQTQQGNRDYRGPRDMPQPPRRAPGMTRPQQSYPRGAQNHRPKASGMKLDGDYDFEKANQEFQELENKLQKIKIENEKEPEKEPEEGEIEKKDEEDENVCYDKSKSFFDKISCEAIERSKGKLNRLDWKQERKLNAETFGLSHFRRGGGNFRGRGFGYRQNYYNQRNDYRGGYRQSFGGAGSGDSRRMNGPRPNRYSDVQWGED</sequence>
<evidence type="ECO:0000313" key="8">
    <source>
        <dbReference type="Proteomes" id="UP000288716"/>
    </source>
</evidence>
<reference evidence="7 8" key="1">
    <citation type="journal article" date="2018" name="Gigascience">
        <title>Genomes of trombidid mites reveal novel predicted allergens and laterally-transferred genes associated with secondary metabolism.</title>
        <authorList>
            <person name="Dong X."/>
            <person name="Chaisiri K."/>
            <person name="Xia D."/>
            <person name="Armstrong S.D."/>
            <person name="Fang Y."/>
            <person name="Donnelly M.J."/>
            <person name="Kadowaki T."/>
            <person name="McGarry J.W."/>
            <person name="Darby A.C."/>
            <person name="Makepeace B.L."/>
        </authorList>
    </citation>
    <scope>NUCLEOTIDE SEQUENCE [LARGE SCALE GENOMIC DNA]</scope>
    <source>
        <strain evidence="7">UoL-UT</strain>
    </source>
</reference>
<dbReference type="Pfam" id="PF12701">
    <property type="entry name" value="LSM14"/>
    <property type="match status" value="1"/>
</dbReference>
<evidence type="ECO:0000313" key="7">
    <source>
        <dbReference type="EMBL" id="RWS29128.1"/>
    </source>
</evidence>
<evidence type="ECO:0000256" key="2">
    <source>
        <dbReference type="PROSITE-ProRule" id="PRU00846"/>
    </source>
</evidence>
<dbReference type="PROSITE" id="PS52002">
    <property type="entry name" value="SM"/>
    <property type="match status" value="1"/>
</dbReference>
<dbReference type="GO" id="GO:0003729">
    <property type="term" value="F:mRNA binding"/>
    <property type="evidence" value="ECO:0007669"/>
    <property type="project" value="TreeGrafter"/>
</dbReference>
<dbReference type="InterPro" id="IPR025609">
    <property type="entry name" value="Lsm14-like_N"/>
</dbReference>
<dbReference type="Gene3D" id="2.30.30.100">
    <property type="match status" value="1"/>
</dbReference>
<dbReference type="GO" id="GO:0033962">
    <property type="term" value="P:P-body assembly"/>
    <property type="evidence" value="ECO:0007669"/>
    <property type="project" value="TreeGrafter"/>
</dbReference>
<dbReference type="Proteomes" id="UP000288716">
    <property type="component" value="Unassembled WGS sequence"/>
</dbReference>
<dbReference type="SMART" id="SM01271">
    <property type="entry name" value="LSM14"/>
    <property type="match status" value="1"/>
</dbReference>
<feature type="compositionally biased region" description="Basic and acidic residues" evidence="3">
    <location>
        <begin position="198"/>
        <end position="217"/>
    </location>
</feature>
<dbReference type="InterPro" id="IPR010920">
    <property type="entry name" value="LSM_dom_sf"/>
</dbReference>